<accession>A0A9E5JR74</accession>
<name>A0A9E5JR74_9GAMM</name>
<dbReference type="EMBL" id="JAAONZ010000003">
    <property type="protein sequence ID" value="NHO65208.1"/>
    <property type="molecule type" value="Genomic_DNA"/>
</dbReference>
<gene>
    <name evidence="1" type="ORF">G8770_06585</name>
</gene>
<dbReference type="AlphaFoldDB" id="A0A9E5JR74"/>
<proteinExistence type="predicted"/>
<comment type="caution">
    <text evidence="1">The sequence shown here is derived from an EMBL/GenBank/DDBJ whole genome shotgun (WGS) entry which is preliminary data.</text>
</comment>
<evidence type="ECO:0000313" key="1">
    <source>
        <dbReference type="EMBL" id="NHO65208.1"/>
    </source>
</evidence>
<keyword evidence="2" id="KW-1185">Reference proteome</keyword>
<organism evidence="1 2">
    <name type="scientific">Pseudomaricurvus hydrocarbonicus</name>
    <dbReference type="NCBI Taxonomy" id="1470433"/>
    <lineage>
        <taxon>Bacteria</taxon>
        <taxon>Pseudomonadati</taxon>
        <taxon>Pseudomonadota</taxon>
        <taxon>Gammaproteobacteria</taxon>
        <taxon>Cellvibrionales</taxon>
        <taxon>Cellvibrionaceae</taxon>
        <taxon>Pseudomaricurvus</taxon>
    </lineage>
</organism>
<sequence>MNPLIIPHRSIPRTLCTGVLITAFCNSPFAWAEKVEADQHMELFVPENLNYYNPLKHSQGHQAKKTKRYSSRSIGLNNHQLEDAANDIRNNEMSAQQRALNFQWLQQENNEYDDVTVGGRVLQELMKMGFRTYWDGVRNKHYSSSKIIPNSSGDGKVSEDVDYKLRLSDDTVKLTFEYEF</sequence>
<protein>
    <submittedName>
        <fullName evidence="1">Uncharacterized protein</fullName>
    </submittedName>
</protein>
<reference evidence="1" key="1">
    <citation type="submission" date="2020-03" db="EMBL/GenBank/DDBJ databases">
        <authorList>
            <person name="Guo F."/>
        </authorList>
    </citation>
    <scope>NUCLEOTIDE SEQUENCE</scope>
    <source>
        <strain evidence="1">JCM 30134</strain>
    </source>
</reference>
<dbReference type="RefSeq" id="WP_167183555.1">
    <property type="nucleotide sequence ID" value="NZ_JAAONZ010000003.1"/>
</dbReference>
<dbReference type="Proteomes" id="UP000787472">
    <property type="component" value="Unassembled WGS sequence"/>
</dbReference>
<evidence type="ECO:0000313" key="2">
    <source>
        <dbReference type="Proteomes" id="UP000787472"/>
    </source>
</evidence>